<dbReference type="OrthoDB" id="2049760at2"/>
<protein>
    <submittedName>
        <fullName evidence="2">Flavodoxin</fullName>
    </submittedName>
</protein>
<dbReference type="RefSeq" id="WP_025080791.1">
    <property type="nucleotide sequence ID" value="NZ_AZGI01000047.1"/>
</dbReference>
<dbReference type="Gene3D" id="3.40.50.360">
    <property type="match status" value="1"/>
</dbReference>
<gene>
    <name evidence="2" type="ORF">FC39_GL001265</name>
</gene>
<comment type="caution">
    <text evidence="2">The sequence shown here is derived from an EMBL/GenBank/DDBJ whole genome shotgun (WGS) entry which is preliminary data.</text>
</comment>
<keyword evidence="3" id="KW-1185">Reference proteome</keyword>
<dbReference type="STRING" id="1423754.FC39_GL001265"/>
<evidence type="ECO:0000313" key="2">
    <source>
        <dbReference type="EMBL" id="KRM38495.1"/>
    </source>
</evidence>
<dbReference type="EMBL" id="AZGI01000047">
    <property type="protein sequence ID" value="KRM38495.1"/>
    <property type="molecule type" value="Genomic_DNA"/>
</dbReference>
<accession>A0A0R1Y863</accession>
<dbReference type="PROSITE" id="PS50902">
    <property type="entry name" value="FLAVODOXIN_LIKE"/>
    <property type="match status" value="1"/>
</dbReference>
<dbReference type="PANTHER" id="PTHR39201">
    <property type="entry name" value="EXPORTED PROTEIN-RELATED"/>
    <property type="match status" value="1"/>
</dbReference>
<sequence length="154" mass="17642">MKTLIAFYSWSGTTKRLANKIHKLIPNSDLLEIKVPDSTFSSDMHKTASIYENQKSIHNLPQILNMPNNVNEYDLIVLGSPVWDWGVSSPVMSFIENISNFRGKVAPFYTSVGNSQRFMEFFHDVSGNLNVIQDFDDAHDDLNEWIKEITNDRS</sequence>
<evidence type="ECO:0000313" key="3">
    <source>
        <dbReference type="Proteomes" id="UP000051223"/>
    </source>
</evidence>
<dbReference type="GO" id="GO:0010181">
    <property type="term" value="F:FMN binding"/>
    <property type="evidence" value="ECO:0007669"/>
    <property type="project" value="InterPro"/>
</dbReference>
<dbReference type="Proteomes" id="UP000051223">
    <property type="component" value="Unassembled WGS sequence"/>
</dbReference>
<dbReference type="Pfam" id="PF12682">
    <property type="entry name" value="Flavodoxin_4"/>
    <property type="match status" value="1"/>
</dbReference>
<organism evidence="2 3">
    <name type="scientific">Lactobacillus hamsteri DSM 5661 = JCM 6256</name>
    <dbReference type="NCBI Taxonomy" id="1423754"/>
    <lineage>
        <taxon>Bacteria</taxon>
        <taxon>Bacillati</taxon>
        <taxon>Bacillota</taxon>
        <taxon>Bacilli</taxon>
        <taxon>Lactobacillales</taxon>
        <taxon>Lactobacillaceae</taxon>
        <taxon>Lactobacillus</taxon>
    </lineage>
</organism>
<dbReference type="PATRIC" id="fig|1423754.3.peg.1303"/>
<dbReference type="GO" id="GO:0016651">
    <property type="term" value="F:oxidoreductase activity, acting on NAD(P)H"/>
    <property type="evidence" value="ECO:0007669"/>
    <property type="project" value="UniProtKB-ARBA"/>
</dbReference>
<dbReference type="PANTHER" id="PTHR39201:SF1">
    <property type="entry name" value="FLAVODOXIN-LIKE DOMAIN-CONTAINING PROTEIN"/>
    <property type="match status" value="1"/>
</dbReference>
<dbReference type="SUPFAM" id="SSF52218">
    <property type="entry name" value="Flavoproteins"/>
    <property type="match status" value="1"/>
</dbReference>
<proteinExistence type="predicted"/>
<dbReference type="InterPro" id="IPR008254">
    <property type="entry name" value="Flavodoxin/NO_synth"/>
</dbReference>
<dbReference type="eggNOG" id="COG0716">
    <property type="taxonomic scope" value="Bacteria"/>
</dbReference>
<feature type="domain" description="Flavodoxin-like" evidence="1">
    <location>
        <begin position="3"/>
        <end position="154"/>
    </location>
</feature>
<dbReference type="AlphaFoldDB" id="A0A0R1Y863"/>
<evidence type="ECO:0000259" key="1">
    <source>
        <dbReference type="PROSITE" id="PS50902"/>
    </source>
</evidence>
<reference evidence="2 3" key="1">
    <citation type="journal article" date="2015" name="Genome Announc.">
        <title>Expanding the biotechnology potential of lactobacilli through comparative genomics of 213 strains and associated genera.</title>
        <authorList>
            <person name="Sun Z."/>
            <person name="Harris H.M."/>
            <person name="McCann A."/>
            <person name="Guo C."/>
            <person name="Argimon S."/>
            <person name="Zhang W."/>
            <person name="Yang X."/>
            <person name="Jeffery I.B."/>
            <person name="Cooney J.C."/>
            <person name="Kagawa T.F."/>
            <person name="Liu W."/>
            <person name="Song Y."/>
            <person name="Salvetti E."/>
            <person name="Wrobel A."/>
            <person name="Rasinkangas P."/>
            <person name="Parkhill J."/>
            <person name="Rea M.C."/>
            <person name="O'Sullivan O."/>
            <person name="Ritari J."/>
            <person name="Douillard F.P."/>
            <person name="Paul Ross R."/>
            <person name="Yang R."/>
            <person name="Briner A.E."/>
            <person name="Felis G.E."/>
            <person name="de Vos W.M."/>
            <person name="Barrangou R."/>
            <person name="Klaenhammer T.R."/>
            <person name="Caufield P.W."/>
            <person name="Cui Y."/>
            <person name="Zhang H."/>
            <person name="O'Toole P.W."/>
        </authorList>
    </citation>
    <scope>NUCLEOTIDE SEQUENCE [LARGE SCALE GENOMIC DNA]</scope>
    <source>
        <strain evidence="2 3">DSM 5661</strain>
    </source>
</reference>
<name>A0A0R1Y863_9LACO</name>
<dbReference type="InterPro" id="IPR029039">
    <property type="entry name" value="Flavoprotein-like_sf"/>
</dbReference>